<organism evidence="1">
    <name type="scientific">marine sediment metagenome</name>
    <dbReference type="NCBI Taxonomy" id="412755"/>
    <lineage>
        <taxon>unclassified sequences</taxon>
        <taxon>metagenomes</taxon>
        <taxon>ecological metagenomes</taxon>
    </lineage>
</organism>
<reference evidence="1" key="1">
    <citation type="journal article" date="2015" name="Nature">
        <title>Complex archaea that bridge the gap between prokaryotes and eukaryotes.</title>
        <authorList>
            <person name="Spang A."/>
            <person name="Saw J.H."/>
            <person name="Jorgensen S.L."/>
            <person name="Zaremba-Niedzwiedzka K."/>
            <person name="Martijn J."/>
            <person name="Lind A.E."/>
            <person name="van Eijk R."/>
            <person name="Schleper C."/>
            <person name="Guy L."/>
            <person name="Ettema T.J."/>
        </authorList>
    </citation>
    <scope>NUCLEOTIDE SEQUENCE</scope>
</reference>
<evidence type="ECO:0008006" key="2">
    <source>
        <dbReference type="Google" id="ProtNLM"/>
    </source>
</evidence>
<gene>
    <name evidence="1" type="ORF">LCGC14_0455050</name>
</gene>
<comment type="caution">
    <text evidence="1">The sequence shown here is derived from an EMBL/GenBank/DDBJ whole genome shotgun (WGS) entry which is preliminary data.</text>
</comment>
<name>A0A0F9V3F4_9ZZZZ</name>
<dbReference type="EMBL" id="LAZR01000459">
    <property type="protein sequence ID" value="KKN68051.1"/>
    <property type="molecule type" value="Genomic_DNA"/>
</dbReference>
<protein>
    <recommendedName>
        <fullName evidence="2">IrrE N-terminal-like domain-containing protein</fullName>
    </recommendedName>
</protein>
<accession>A0A0F9V3F4</accession>
<evidence type="ECO:0000313" key="1">
    <source>
        <dbReference type="EMBL" id="KKN68051.1"/>
    </source>
</evidence>
<sequence length="107" mass="11847">MIPRSVRIGGHIFKISVVSKLPGDTVGECDDTANTIKVLRTAARSRKAEIVLHECLHALLAGTDFYEEEEILVILSEGLAQMLKDNPRFFATLMTELSAPKKTHKNV</sequence>
<dbReference type="AlphaFoldDB" id="A0A0F9V3F4"/>
<proteinExistence type="predicted"/>